<comment type="caution">
    <text evidence="1">The sequence shown here is derived from an EMBL/GenBank/DDBJ whole genome shotgun (WGS) entry which is preliminary data.</text>
</comment>
<keyword evidence="2" id="KW-1185">Reference proteome</keyword>
<organism evidence="1 2">
    <name type="scientific">Paenibacillus thalictri</name>
    <dbReference type="NCBI Taxonomy" id="2527873"/>
    <lineage>
        <taxon>Bacteria</taxon>
        <taxon>Bacillati</taxon>
        <taxon>Bacillota</taxon>
        <taxon>Bacilli</taxon>
        <taxon>Bacillales</taxon>
        <taxon>Paenibacillaceae</taxon>
        <taxon>Paenibacillus</taxon>
    </lineage>
</organism>
<protein>
    <submittedName>
        <fullName evidence="1">Uncharacterized protein</fullName>
    </submittedName>
</protein>
<proteinExistence type="predicted"/>
<sequence length="299" mass="33053">MLKQLKKIMKRIARTVVAIVFIGTTLQMGLTAYRMAEAESGPSSVINAEQPAAPISSGNQQEAAAVREVQISQAVLDKIREESPARFDQSVSDYKNLLAKIDAHQKVQDEIEQLILAGYRLPDLLIALEFLNDEYAQIQQMELLLKDKQAGKSWAAVFKSYHDTHASFVPRAFDSDELETLLTKSGLTSDDLMIADRISFETGEAVKQLIASRKSGGSWKDIKADRNIINSAAALPRVPLTAEQLNYWMQAGNMIEDQVAAAFVLAFKTGEQPENVIQKLNGGSSQEAILAESYQSKYE</sequence>
<dbReference type="EMBL" id="SIRE01000027">
    <property type="protein sequence ID" value="TBL71233.1"/>
    <property type="molecule type" value="Genomic_DNA"/>
</dbReference>
<dbReference type="AlphaFoldDB" id="A0A4Q9DJ00"/>
<evidence type="ECO:0000313" key="1">
    <source>
        <dbReference type="EMBL" id="TBL71233.1"/>
    </source>
</evidence>
<dbReference type="Proteomes" id="UP000293142">
    <property type="component" value="Unassembled WGS sequence"/>
</dbReference>
<gene>
    <name evidence="1" type="ORF">EYB31_31165</name>
</gene>
<reference evidence="1 2" key="1">
    <citation type="submission" date="2019-02" db="EMBL/GenBank/DDBJ databases">
        <title>Paenibacillus sp. nov., isolated from surface-sterilized tissue of Thalictrum simplex L.</title>
        <authorList>
            <person name="Tuo L."/>
        </authorList>
    </citation>
    <scope>NUCLEOTIDE SEQUENCE [LARGE SCALE GENOMIC DNA]</scope>
    <source>
        <strain evidence="1 2">N2SHLJ1</strain>
    </source>
</reference>
<accession>A0A4Q9DJ00</accession>
<dbReference type="RefSeq" id="WP_131017412.1">
    <property type="nucleotide sequence ID" value="NZ_SIRE01000027.1"/>
</dbReference>
<evidence type="ECO:0000313" key="2">
    <source>
        <dbReference type="Proteomes" id="UP000293142"/>
    </source>
</evidence>
<dbReference type="OrthoDB" id="1738938at2"/>
<name>A0A4Q9DJ00_9BACL</name>